<dbReference type="Pfam" id="PF13191">
    <property type="entry name" value="AAA_16"/>
    <property type="match status" value="1"/>
</dbReference>
<keyword evidence="2" id="KW-0067">ATP-binding</keyword>
<dbReference type="PANTHER" id="PTHR16305:SF28">
    <property type="entry name" value="GUANYLATE CYCLASE DOMAIN-CONTAINING PROTEIN"/>
    <property type="match status" value="1"/>
</dbReference>
<dbReference type="InterPro" id="IPR027417">
    <property type="entry name" value="P-loop_NTPase"/>
</dbReference>
<proteinExistence type="predicted"/>
<dbReference type="EMBL" id="BAAAQR010000003">
    <property type="protein sequence ID" value="GAA2142332.1"/>
    <property type="molecule type" value="Genomic_DNA"/>
</dbReference>
<dbReference type="InterPro" id="IPR041664">
    <property type="entry name" value="AAA_16"/>
</dbReference>
<dbReference type="Gene3D" id="1.25.40.10">
    <property type="entry name" value="Tetratricopeptide repeat domain"/>
    <property type="match status" value="1"/>
</dbReference>
<gene>
    <name evidence="4" type="ORF">GCM10009844_13390</name>
</gene>
<dbReference type="RefSeq" id="WP_344149366.1">
    <property type="nucleotide sequence ID" value="NZ_BAAAQR010000003.1"/>
</dbReference>
<organism evidence="4 5">
    <name type="scientific">Nocardioides koreensis</name>
    <dbReference type="NCBI Taxonomy" id="433651"/>
    <lineage>
        <taxon>Bacteria</taxon>
        <taxon>Bacillati</taxon>
        <taxon>Actinomycetota</taxon>
        <taxon>Actinomycetes</taxon>
        <taxon>Propionibacteriales</taxon>
        <taxon>Nocardioidaceae</taxon>
        <taxon>Nocardioides</taxon>
    </lineage>
</organism>
<dbReference type="SUPFAM" id="SSF52540">
    <property type="entry name" value="P-loop containing nucleoside triphosphate hydrolases"/>
    <property type="match status" value="1"/>
</dbReference>
<sequence length="964" mass="104140">MGALPKPDVPPGAQRDLVDALHDLHHRAGWPSLRTLAREAGCSHTTVSAVFSSPRLPSWGTLELLVEAMHGETHHFHDLWLAAGTPAEAQPPITARIVGRRDELATVVDHLVTGSGLLVVAGEAGIGKTRLVTTAVALTPRDNFVAAGSALPLSSEVPLLPVTDALRAVHESDDGRWLEKALSQTAPYVAGSLSLLVPELAQWEAPEPGDEWARRRLFAAVGTALRHLSAERGLALLIEDLHWADTATLDLLEHLVNRDPAVPIVGTWRLDDPNVERPNAEWFNRIRRIPAVTTLTLTPLNHDETRDQFTLLTGQVPGTAFVDSIHQRTQGHPLFTEQLSAYGDSDRPLPSLLVDLLDARLGDLAGPAWSAARALGVADRPLNGPLLTEVTGLTDADLGTGLHDLDARRLLTPSSGHEAALRHPLLAEAVRRRLVPGESDDVHRRLATALGELENAEAAEVAVHWRAAGDTRKELAWLVRAAEQAARRMAFVQEAEHWLRVLEIMPDHDPEASITRPAALIAAAEANERSGAEDAALTLLEEGLSRGDAATAHERFDLMARSAAYIWGQRGPAEALDMLDRAVGQLEQDPPPGVVARTLPLRANLLAAAGRFDETVQHLDLAIDLGRRLDDRDLMADALSCKVWHVGVAGDLESSLECVAETRRLRAGSWPPGREVGLAMMHTDVLLIHARPATEVEAAGSRALALIREHDLHHTQGMMVRSNVAQALLEAGEVRRAAALVSHAGEGLQYSTWPVDLLAAQVQLLEGRPEKSLVTLERRRQRDALADFSFAVPAAEAWIWLGDPGRAWERLRPTLEELGTGQAGRFAARPFVVAARAVADLVDGGSGRSGAATWLATLRTLRSHAAVDPLGPGRVPGIRPAATATWQAELGRVDGSATVPLWVAAAAEWDRLVRPHDAAYCRWRAAQVALASGQATAAAKLLRRAARDAREHVPLLEAIRDTQR</sequence>
<evidence type="ECO:0000313" key="5">
    <source>
        <dbReference type="Proteomes" id="UP001501771"/>
    </source>
</evidence>
<evidence type="ECO:0000256" key="2">
    <source>
        <dbReference type="ARBA" id="ARBA00022840"/>
    </source>
</evidence>
<dbReference type="PANTHER" id="PTHR16305">
    <property type="entry name" value="TESTICULAR SOLUBLE ADENYLYL CYCLASE"/>
    <property type="match status" value="1"/>
</dbReference>
<evidence type="ECO:0000256" key="1">
    <source>
        <dbReference type="ARBA" id="ARBA00022741"/>
    </source>
</evidence>
<dbReference type="InterPro" id="IPR011990">
    <property type="entry name" value="TPR-like_helical_dom_sf"/>
</dbReference>
<protein>
    <submittedName>
        <fullName evidence="4">Helix-turn-helix transcriptional regulator</fullName>
    </submittedName>
</protein>
<accession>A0ABN2ZHN8</accession>
<name>A0ABN2ZHN8_9ACTN</name>
<reference evidence="4 5" key="1">
    <citation type="journal article" date="2019" name="Int. J. Syst. Evol. Microbiol.">
        <title>The Global Catalogue of Microorganisms (GCM) 10K type strain sequencing project: providing services to taxonomists for standard genome sequencing and annotation.</title>
        <authorList>
            <consortium name="The Broad Institute Genomics Platform"/>
            <consortium name="The Broad Institute Genome Sequencing Center for Infectious Disease"/>
            <person name="Wu L."/>
            <person name="Ma J."/>
        </authorList>
    </citation>
    <scope>NUCLEOTIDE SEQUENCE [LARGE SCALE GENOMIC DNA]</scope>
    <source>
        <strain evidence="4 5">JCM 16022</strain>
    </source>
</reference>
<evidence type="ECO:0000259" key="3">
    <source>
        <dbReference type="Pfam" id="PF13191"/>
    </source>
</evidence>
<keyword evidence="5" id="KW-1185">Reference proteome</keyword>
<dbReference type="SUPFAM" id="SSF48452">
    <property type="entry name" value="TPR-like"/>
    <property type="match status" value="1"/>
</dbReference>
<keyword evidence="1" id="KW-0547">Nucleotide-binding</keyword>
<dbReference type="Proteomes" id="UP001501771">
    <property type="component" value="Unassembled WGS sequence"/>
</dbReference>
<comment type="caution">
    <text evidence="4">The sequence shown here is derived from an EMBL/GenBank/DDBJ whole genome shotgun (WGS) entry which is preliminary data.</text>
</comment>
<feature type="domain" description="Orc1-like AAA ATPase" evidence="3">
    <location>
        <begin position="97"/>
        <end position="261"/>
    </location>
</feature>
<evidence type="ECO:0000313" key="4">
    <source>
        <dbReference type="EMBL" id="GAA2142332.1"/>
    </source>
</evidence>